<sequence length="305" mass="34538">MFGVNFGHSLLQELPSLFVIFGTVIFGENPGVKLTAYSGLTSGMLDDDSNIRLLVLDVSSPVRLYPYAEQSCVRNELQPLTMLRASDYESVKDELQRALARASGRIYKYESRLGIDSQVVNVFATGFVYSLLSNKAHHCNPTTEIALVGFEEDTEILSIASQCLDNTDSLNVPHPVWLQCPGFYRLQSSNVREVVLQDALRPGQKLILFESIKLRVFALPMLFAVGWASSLIENPDGSAILAVKSAADYLFLYLDMRGWTYLEFEYLRLCLERYGFDPDLEFYHWLNQTYFRRYGITLAAIFCIV</sequence>
<keyword evidence="1" id="KW-0175">Coiled coil</keyword>
<evidence type="ECO:0000313" key="2">
    <source>
        <dbReference type="EMBL" id="QSS59169.1"/>
    </source>
</evidence>
<organism evidence="2 3">
    <name type="scientific">Ajellomyces capsulatus</name>
    <name type="common">Darling's disease fungus</name>
    <name type="synonym">Histoplasma capsulatum</name>
    <dbReference type="NCBI Taxonomy" id="5037"/>
    <lineage>
        <taxon>Eukaryota</taxon>
        <taxon>Fungi</taxon>
        <taxon>Dikarya</taxon>
        <taxon>Ascomycota</taxon>
        <taxon>Pezizomycotina</taxon>
        <taxon>Eurotiomycetes</taxon>
        <taxon>Eurotiomycetidae</taxon>
        <taxon>Onygenales</taxon>
        <taxon>Ajellomycetaceae</taxon>
        <taxon>Histoplasma</taxon>
    </lineage>
</organism>
<dbReference type="Proteomes" id="UP000663671">
    <property type="component" value="Chromosome 2"/>
</dbReference>
<dbReference type="OrthoDB" id="4186375at2759"/>
<accession>A0A8A1LZ71</accession>
<dbReference type="AlphaFoldDB" id="A0A8A1LZ71"/>
<protein>
    <submittedName>
        <fullName evidence="2">No significant blast hit, nitrosative stress-induced transcript</fullName>
    </submittedName>
</protein>
<name>A0A8A1LZ71_AJECA</name>
<feature type="coiled-coil region" evidence="1">
    <location>
        <begin position="85"/>
        <end position="112"/>
    </location>
</feature>
<dbReference type="EMBL" id="CP069109">
    <property type="protein sequence ID" value="QSS59169.1"/>
    <property type="molecule type" value="Genomic_DNA"/>
</dbReference>
<dbReference type="VEuPathDB" id="FungiDB:I7I51_08601"/>
<gene>
    <name evidence="2" type="primary">NIT73</name>
    <name evidence="2" type="ORF">I7I51_08601</name>
</gene>
<evidence type="ECO:0000256" key="1">
    <source>
        <dbReference type="SAM" id="Coils"/>
    </source>
</evidence>
<proteinExistence type="predicted"/>
<reference evidence="2" key="1">
    <citation type="submission" date="2021-01" db="EMBL/GenBank/DDBJ databases">
        <title>Chromosome-level genome assembly of a human fungal pathogen reveals clustering of transcriptionally co-regulated genes.</title>
        <authorList>
            <person name="Voorhies M."/>
            <person name="Cohen S."/>
            <person name="Shea T.P."/>
            <person name="Petrus S."/>
            <person name="Munoz J.F."/>
            <person name="Poplawski S."/>
            <person name="Goldman W.E."/>
            <person name="Michael T."/>
            <person name="Cuomo C.A."/>
            <person name="Sil A."/>
            <person name="Beyhan S."/>
        </authorList>
    </citation>
    <scope>NUCLEOTIDE SEQUENCE</scope>
    <source>
        <strain evidence="2">WU24</strain>
    </source>
</reference>
<evidence type="ECO:0000313" key="3">
    <source>
        <dbReference type="Proteomes" id="UP000663671"/>
    </source>
</evidence>